<dbReference type="SUPFAM" id="SSF46894">
    <property type="entry name" value="C-terminal effector domain of the bipartite response regulators"/>
    <property type="match status" value="1"/>
</dbReference>
<evidence type="ECO:0000259" key="4">
    <source>
        <dbReference type="PROSITE" id="PS50043"/>
    </source>
</evidence>
<evidence type="ECO:0000256" key="2">
    <source>
        <dbReference type="ARBA" id="ARBA00023125"/>
    </source>
</evidence>
<dbReference type="PRINTS" id="PR00038">
    <property type="entry name" value="HTHLUXR"/>
</dbReference>
<dbReference type="RefSeq" id="WP_170254209.1">
    <property type="nucleotide sequence ID" value="NZ_BKAE01000003.1"/>
</dbReference>
<evidence type="ECO:0000313" key="6">
    <source>
        <dbReference type="Proteomes" id="UP000199004"/>
    </source>
</evidence>
<dbReference type="GO" id="GO:0006355">
    <property type="term" value="P:regulation of DNA-templated transcription"/>
    <property type="evidence" value="ECO:0007669"/>
    <property type="project" value="InterPro"/>
</dbReference>
<evidence type="ECO:0000256" key="3">
    <source>
        <dbReference type="ARBA" id="ARBA00023163"/>
    </source>
</evidence>
<keyword evidence="3" id="KW-0804">Transcription</keyword>
<gene>
    <name evidence="5" type="ORF">SAMN05192576_0870</name>
</gene>
<dbReference type="SUPFAM" id="SSF52172">
    <property type="entry name" value="CheY-like"/>
    <property type="match status" value="1"/>
</dbReference>
<reference evidence="5 6" key="1">
    <citation type="submission" date="2016-10" db="EMBL/GenBank/DDBJ databases">
        <authorList>
            <person name="de Groot N.N."/>
        </authorList>
    </citation>
    <scope>NUCLEOTIDE SEQUENCE [LARGE SCALE GENOMIC DNA]</scope>
    <source>
        <strain evidence="5 6">CGMCC 1.11147</strain>
    </source>
</reference>
<dbReference type="Gene3D" id="3.40.50.2300">
    <property type="match status" value="1"/>
</dbReference>
<dbReference type="STRING" id="1005944.SAMN05192576_0870"/>
<keyword evidence="6" id="KW-1185">Reference proteome</keyword>
<evidence type="ECO:0000313" key="5">
    <source>
        <dbReference type="EMBL" id="SDM75928.1"/>
    </source>
</evidence>
<dbReference type="AlphaFoldDB" id="A0A1G9VUL1"/>
<evidence type="ECO:0000256" key="1">
    <source>
        <dbReference type="ARBA" id="ARBA00023015"/>
    </source>
</evidence>
<dbReference type="PANTHER" id="PTHR44688">
    <property type="entry name" value="DNA-BINDING TRANSCRIPTIONAL ACTIVATOR DEVR_DOSR"/>
    <property type="match status" value="1"/>
</dbReference>
<dbReference type="InterPro" id="IPR011006">
    <property type="entry name" value="CheY-like_superfamily"/>
</dbReference>
<proteinExistence type="predicted"/>
<dbReference type="PROSITE" id="PS50043">
    <property type="entry name" value="HTH_LUXR_2"/>
    <property type="match status" value="1"/>
</dbReference>
<dbReference type="Pfam" id="PF00196">
    <property type="entry name" value="GerE"/>
    <property type="match status" value="1"/>
</dbReference>
<protein>
    <submittedName>
        <fullName evidence="5">DNA-binding response regulator, NarL/FixJ family, contains REC and HTH domains</fullName>
    </submittedName>
</protein>
<dbReference type="SMART" id="SM00421">
    <property type="entry name" value="HTH_LUXR"/>
    <property type="match status" value="1"/>
</dbReference>
<organism evidence="5 6">
    <name type="scientific">Nocardioides szechwanensis</name>
    <dbReference type="NCBI Taxonomy" id="1005944"/>
    <lineage>
        <taxon>Bacteria</taxon>
        <taxon>Bacillati</taxon>
        <taxon>Actinomycetota</taxon>
        <taxon>Actinomycetes</taxon>
        <taxon>Propionibacteriales</taxon>
        <taxon>Nocardioidaceae</taxon>
        <taxon>Nocardioides</taxon>
    </lineage>
</organism>
<dbReference type="Proteomes" id="UP000199004">
    <property type="component" value="Unassembled WGS sequence"/>
</dbReference>
<dbReference type="InterPro" id="IPR016032">
    <property type="entry name" value="Sig_transdc_resp-reg_C-effctor"/>
</dbReference>
<dbReference type="GO" id="GO:0003677">
    <property type="term" value="F:DNA binding"/>
    <property type="evidence" value="ECO:0007669"/>
    <property type="project" value="UniProtKB-KW"/>
</dbReference>
<dbReference type="InterPro" id="IPR000792">
    <property type="entry name" value="Tscrpt_reg_LuxR_C"/>
</dbReference>
<name>A0A1G9VUL1_9ACTN</name>
<dbReference type="PANTHER" id="PTHR44688:SF25">
    <property type="entry name" value="HTH LUXR-TYPE DOMAIN-CONTAINING PROTEIN"/>
    <property type="match status" value="1"/>
</dbReference>
<accession>A0A1G9VUL1</accession>
<keyword evidence="1" id="KW-0805">Transcription regulation</keyword>
<dbReference type="PROSITE" id="PS00622">
    <property type="entry name" value="HTH_LUXR_1"/>
    <property type="match status" value="1"/>
</dbReference>
<sequence length="220" mass="23494">MSLDQHLRPIRLAIVTEADVVYRGLASVVAELAPRVELLGRSLTQAIDPGIDVALYDVAALNRGEGKDLDWLVKETHAAVVAVARDLRPDLAARAIDRGVDGVVSLSADTAELTDVIWAAAAGDLAGDASVEAVDYTGNSATLGRAEGLSAREVQVVSMIAMGLSNEQIARELFLSINSVKTYIRSAYRKMGVTSRSQALTWSVHHGFALSDNRGNRQLT</sequence>
<keyword evidence="2 5" id="KW-0238">DNA-binding</keyword>
<dbReference type="CDD" id="cd06170">
    <property type="entry name" value="LuxR_C_like"/>
    <property type="match status" value="1"/>
</dbReference>
<dbReference type="EMBL" id="FNIC01000001">
    <property type="protein sequence ID" value="SDM75928.1"/>
    <property type="molecule type" value="Genomic_DNA"/>
</dbReference>
<feature type="domain" description="HTH luxR-type" evidence="4">
    <location>
        <begin position="142"/>
        <end position="207"/>
    </location>
</feature>